<evidence type="ECO:0000313" key="3">
    <source>
        <dbReference type="Proteomes" id="UP000021369"/>
    </source>
</evidence>
<dbReference type="EMBL" id="JEOB01000002">
    <property type="protein sequence ID" value="EXM40085.1"/>
    <property type="molecule type" value="Genomic_DNA"/>
</dbReference>
<keyword evidence="1" id="KW-1133">Transmembrane helix</keyword>
<reference evidence="2 3" key="1">
    <citation type="submission" date="2013-06" db="EMBL/GenBank/DDBJ databases">
        <title>Rumen cellulosomics: divergent fiber-degrading strategies revealed by comparative genome-wide analysis of six Ruminococcal strains.</title>
        <authorList>
            <person name="Dassa B."/>
            <person name="Borovok I."/>
            <person name="Lamed R."/>
            <person name="Flint H."/>
            <person name="Yeoman C.J."/>
            <person name="White B."/>
            <person name="Bayer E.A."/>
        </authorList>
    </citation>
    <scope>NUCLEOTIDE SEQUENCE [LARGE SCALE GENOMIC DNA]</scope>
    <source>
        <strain evidence="2 3">SY3</strain>
    </source>
</reference>
<sequence length="178" mass="20374">MTLSIIKKMMKIRARILIVILCIVAVVILAGILVPNTKLSGKHYDDLESFLADGGTFNSEDEPPQTLQDNLYLRKTLGVRIALRSYYVPEEMFEEYLAKEIAKHSQSKWAGRHAEDCCDPEYELDDFPMDLPFDEIIDDYIGDYTVIAYSPKNTGSTANGLLFNDVTHRFVYFNFRSM</sequence>
<name>A0A011WSV8_RUMAL</name>
<dbReference type="Proteomes" id="UP000021369">
    <property type="component" value="Unassembled WGS sequence"/>
</dbReference>
<protein>
    <submittedName>
        <fullName evidence="2">Uncharacterized protein</fullName>
    </submittedName>
</protein>
<keyword evidence="3" id="KW-1185">Reference proteome</keyword>
<dbReference type="AlphaFoldDB" id="A0A011WSV8"/>
<comment type="caution">
    <text evidence="2">The sequence shown here is derived from an EMBL/GenBank/DDBJ whole genome shotgun (WGS) entry which is preliminary data.</text>
</comment>
<feature type="transmembrane region" description="Helical" evidence="1">
    <location>
        <begin position="12"/>
        <end position="34"/>
    </location>
</feature>
<dbReference type="PATRIC" id="fig|1341156.4.peg.1478"/>
<keyword evidence="1" id="KW-0812">Transmembrane</keyword>
<proteinExistence type="predicted"/>
<accession>A0A011WSV8</accession>
<evidence type="ECO:0000313" key="2">
    <source>
        <dbReference type="EMBL" id="EXM40085.1"/>
    </source>
</evidence>
<keyword evidence="1" id="KW-0472">Membrane</keyword>
<gene>
    <name evidence="2" type="ORF">RASY3_05300</name>
</gene>
<organism evidence="2 3">
    <name type="scientific">Ruminococcus albus SY3</name>
    <dbReference type="NCBI Taxonomy" id="1341156"/>
    <lineage>
        <taxon>Bacteria</taxon>
        <taxon>Bacillati</taxon>
        <taxon>Bacillota</taxon>
        <taxon>Clostridia</taxon>
        <taxon>Eubacteriales</taxon>
        <taxon>Oscillospiraceae</taxon>
        <taxon>Ruminococcus</taxon>
    </lineage>
</organism>
<dbReference type="RefSeq" id="WP_037285838.1">
    <property type="nucleotide sequence ID" value="NZ_JEOB01000002.1"/>
</dbReference>
<evidence type="ECO:0000256" key="1">
    <source>
        <dbReference type="SAM" id="Phobius"/>
    </source>
</evidence>